<gene>
    <name evidence="6" type="ORF">SEMRO_123_G059430.1</name>
</gene>
<dbReference type="GO" id="GO:0008270">
    <property type="term" value="F:zinc ion binding"/>
    <property type="evidence" value="ECO:0007669"/>
    <property type="project" value="UniProtKB-KW"/>
</dbReference>
<dbReference type="PANTHER" id="PTHR47570">
    <property type="entry name" value="ZINC ION BINDING PROTEIN"/>
    <property type="match status" value="1"/>
</dbReference>
<dbReference type="SUPFAM" id="SSF144232">
    <property type="entry name" value="HIT/MYND zinc finger-like"/>
    <property type="match status" value="1"/>
</dbReference>
<keyword evidence="3" id="KW-0862">Zinc</keyword>
<dbReference type="PANTHER" id="PTHR47570:SF1">
    <property type="entry name" value="ZINC ION BINDING PROTEIN"/>
    <property type="match status" value="1"/>
</dbReference>
<dbReference type="InterPro" id="IPR046824">
    <property type="entry name" value="Mss51-like_C"/>
</dbReference>
<dbReference type="EMBL" id="CAICTM010000122">
    <property type="protein sequence ID" value="CAB9501949.1"/>
    <property type="molecule type" value="Genomic_DNA"/>
</dbReference>
<dbReference type="OrthoDB" id="3056838at2759"/>
<protein>
    <submittedName>
        <fullName evidence="6">Zinc finger MYND domain-containing protein 15-like</fullName>
    </submittedName>
</protein>
<evidence type="ECO:0000256" key="2">
    <source>
        <dbReference type="ARBA" id="ARBA00022771"/>
    </source>
</evidence>
<name>A0A9N8DLK4_9STRA</name>
<sequence length="461" mass="51408">MSMFAIVEENVRSKPDVPLPRIRDPLDEGGPPYSNAVCLGCNRKQSSAPQQPFSTCSQCHAVKYCSRDCQLKDWKGKGDGPTKPRKHKDICPQLKAAIAEFQNHPIAGVKLRSDVFSDWANQHCSNGSFHLHEFLARKQLLGGAEKGFWAIPDVLTPYHTVGQDQHGFQNGHMLLQTAWPSMQEGWTTALNEPEQIDVTQSPPNPLVLSTRIQGWKDYITWRNLPPSSVAPLLMTNVLTLYHMLQNELHLYDPHPKEGQQAEPLQIYVLAVEAELNQIPLLQELLHLMPGIDLELIYLSPAAKAICEQAAGSDNLLTTSNYVLDVTAQHGGRLRVRVDPTYALYEDVPNTIQPHAVVGLNAGLASYKTWAPAMHKILRMGTPFCFSDQTKLIQQFAVDQWIPSVVTTINNAFPNYRQLVVPDDMTIRLNPFHGIVGRDVAYILAPNISNGYLLTSTMAAQE</sequence>
<evidence type="ECO:0000313" key="6">
    <source>
        <dbReference type="EMBL" id="CAB9501949.1"/>
    </source>
</evidence>
<dbReference type="Pfam" id="PF01753">
    <property type="entry name" value="zf-MYND"/>
    <property type="match status" value="1"/>
</dbReference>
<evidence type="ECO:0000256" key="1">
    <source>
        <dbReference type="ARBA" id="ARBA00022723"/>
    </source>
</evidence>
<accession>A0A9N8DLK4</accession>
<reference evidence="6" key="1">
    <citation type="submission" date="2020-06" db="EMBL/GenBank/DDBJ databases">
        <authorList>
            <consortium name="Plant Systems Biology data submission"/>
        </authorList>
    </citation>
    <scope>NUCLEOTIDE SEQUENCE</scope>
    <source>
        <strain evidence="6">D6</strain>
    </source>
</reference>
<keyword evidence="2 4" id="KW-0863">Zinc-finger</keyword>
<dbReference type="PROSITE" id="PS50865">
    <property type="entry name" value="ZF_MYND_2"/>
    <property type="match status" value="1"/>
</dbReference>
<proteinExistence type="predicted"/>
<keyword evidence="1" id="KW-0479">Metal-binding</keyword>
<organism evidence="6 7">
    <name type="scientific">Seminavis robusta</name>
    <dbReference type="NCBI Taxonomy" id="568900"/>
    <lineage>
        <taxon>Eukaryota</taxon>
        <taxon>Sar</taxon>
        <taxon>Stramenopiles</taxon>
        <taxon>Ochrophyta</taxon>
        <taxon>Bacillariophyta</taxon>
        <taxon>Bacillariophyceae</taxon>
        <taxon>Bacillariophycidae</taxon>
        <taxon>Naviculales</taxon>
        <taxon>Naviculaceae</taxon>
        <taxon>Seminavis</taxon>
    </lineage>
</organism>
<comment type="caution">
    <text evidence="6">The sequence shown here is derived from an EMBL/GenBank/DDBJ whole genome shotgun (WGS) entry which is preliminary data.</text>
</comment>
<evidence type="ECO:0000259" key="5">
    <source>
        <dbReference type="PROSITE" id="PS50865"/>
    </source>
</evidence>
<feature type="domain" description="MYND-type" evidence="5">
    <location>
        <begin position="38"/>
        <end position="91"/>
    </location>
</feature>
<evidence type="ECO:0000256" key="4">
    <source>
        <dbReference type="PROSITE-ProRule" id="PRU00134"/>
    </source>
</evidence>
<dbReference type="Gene3D" id="6.10.140.2220">
    <property type="match status" value="1"/>
</dbReference>
<keyword evidence="7" id="KW-1185">Reference proteome</keyword>
<evidence type="ECO:0000256" key="3">
    <source>
        <dbReference type="ARBA" id="ARBA00022833"/>
    </source>
</evidence>
<evidence type="ECO:0000313" key="7">
    <source>
        <dbReference type="Proteomes" id="UP001153069"/>
    </source>
</evidence>
<dbReference type="Proteomes" id="UP001153069">
    <property type="component" value="Unassembled WGS sequence"/>
</dbReference>
<dbReference type="Pfam" id="PF20179">
    <property type="entry name" value="MSS51_C"/>
    <property type="match status" value="1"/>
</dbReference>
<dbReference type="InterPro" id="IPR002893">
    <property type="entry name" value="Znf_MYND"/>
</dbReference>
<dbReference type="AlphaFoldDB" id="A0A9N8DLK4"/>